<name>A0A4Z0YCC3_9FIRM</name>
<organism evidence="1 2">
    <name type="scientific">Caproiciproducens galactitolivorans</name>
    <dbReference type="NCBI Taxonomy" id="642589"/>
    <lineage>
        <taxon>Bacteria</taxon>
        <taxon>Bacillati</taxon>
        <taxon>Bacillota</taxon>
        <taxon>Clostridia</taxon>
        <taxon>Eubacteriales</taxon>
        <taxon>Acutalibacteraceae</taxon>
        <taxon>Caproiciproducens</taxon>
    </lineage>
</organism>
<dbReference type="AlphaFoldDB" id="A0A4Z0YCC3"/>
<comment type="caution">
    <text evidence="1">The sequence shown here is derived from an EMBL/GenBank/DDBJ whole genome shotgun (WGS) entry which is preliminary data.</text>
</comment>
<gene>
    <name evidence="1" type="ORF">CAGA_23650</name>
</gene>
<evidence type="ECO:0000313" key="1">
    <source>
        <dbReference type="EMBL" id="TGJ75486.1"/>
    </source>
</evidence>
<dbReference type="EMBL" id="SRMQ01000016">
    <property type="protein sequence ID" value="TGJ75486.1"/>
    <property type="molecule type" value="Genomic_DNA"/>
</dbReference>
<protein>
    <recommendedName>
        <fullName evidence="3">Phage protein, HK97 gp10 family</fullName>
    </recommendedName>
</protein>
<dbReference type="Proteomes" id="UP000297714">
    <property type="component" value="Unassembled WGS sequence"/>
</dbReference>
<proteinExistence type="predicted"/>
<evidence type="ECO:0008006" key="3">
    <source>
        <dbReference type="Google" id="ProtNLM"/>
    </source>
</evidence>
<keyword evidence="2" id="KW-1185">Reference proteome</keyword>
<dbReference type="InterPro" id="IPR010064">
    <property type="entry name" value="HK97-gp10_tail"/>
</dbReference>
<reference evidence="1 2" key="1">
    <citation type="submission" date="2019-04" db="EMBL/GenBank/DDBJ databases">
        <authorList>
            <person name="Poehlein A."/>
            <person name="Bengelsdorf F.R."/>
            <person name="Duerre P."/>
            <person name="Daniel R."/>
        </authorList>
    </citation>
    <scope>NUCLEOTIDE SEQUENCE [LARGE SCALE GENOMIC DNA]</scope>
    <source>
        <strain evidence="1 2">BS-1</strain>
    </source>
</reference>
<dbReference type="OrthoDB" id="1850874at2"/>
<dbReference type="Pfam" id="PF04883">
    <property type="entry name" value="HK97-gp10_like"/>
    <property type="match status" value="1"/>
</dbReference>
<evidence type="ECO:0000313" key="2">
    <source>
        <dbReference type="Proteomes" id="UP000297714"/>
    </source>
</evidence>
<dbReference type="RefSeq" id="WP_135661031.1">
    <property type="nucleotide sequence ID" value="NZ_SRMQ01000016.1"/>
</dbReference>
<sequence>MSSSNERRNKAFIDKYRKELRSMLDDISKIDRKVLTRSVNAGLKEAKRLTPVGKYSNVVDFYTTTIPPKHVHFKTSETKTKVGGTLKKGWHSPRARRVGNGVEKILENNVDYAIYVNDGHRVVSVIGDTYITVGYVPGKHILEKAGNVAEKAMIQEFNAEIERVKAKHDG</sequence>
<accession>A0A4Z0YCC3</accession>